<sequence>MAGYTTLQPHLYNLETAMDRWCRVKQGAIAAGRERGRGTLGKGVQGEGLATQCSSQRQPATSCTFMFESEFRAPSSSSSSSRRRRAKASSGQRAGGRRSQEAGLTRGGTQLSLSSFLRLLIFPLFFFLFRTDTQLSLSPFFCFLFFLLLFFLFRVDT</sequence>
<reference evidence="3 4" key="1">
    <citation type="submission" date="2019-05" db="EMBL/GenBank/DDBJ databases">
        <title>Another draft genome of Portunus trituberculatus and its Hox gene families provides insights of decapod evolution.</title>
        <authorList>
            <person name="Jeong J.-H."/>
            <person name="Song I."/>
            <person name="Kim S."/>
            <person name="Choi T."/>
            <person name="Kim D."/>
            <person name="Ryu S."/>
            <person name="Kim W."/>
        </authorList>
    </citation>
    <scope>NUCLEOTIDE SEQUENCE [LARGE SCALE GENOMIC DNA]</scope>
    <source>
        <tissue evidence="3">Muscle</tissue>
    </source>
</reference>
<keyword evidence="4" id="KW-1185">Reference proteome</keyword>
<feature type="region of interest" description="Disordered" evidence="1">
    <location>
        <begin position="71"/>
        <end position="103"/>
    </location>
</feature>
<proteinExistence type="predicted"/>
<keyword evidence="2" id="KW-0812">Transmembrane</keyword>
<evidence type="ECO:0000256" key="2">
    <source>
        <dbReference type="SAM" id="Phobius"/>
    </source>
</evidence>
<keyword evidence="2" id="KW-0472">Membrane</keyword>
<feature type="region of interest" description="Disordered" evidence="1">
    <location>
        <begin position="36"/>
        <end position="58"/>
    </location>
</feature>
<comment type="caution">
    <text evidence="3">The sequence shown here is derived from an EMBL/GenBank/DDBJ whole genome shotgun (WGS) entry which is preliminary data.</text>
</comment>
<organism evidence="3 4">
    <name type="scientific">Portunus trituberculatus</name>
    <name type="common">Swimming crab</name>
    <name type="synonym">Neptunus trituberculatus</name>
    <dbReference type="NCBI Taxonomy" id="210409"/>
    <lineage>
        <taxon>Eukaryota</taxon>
        <taxon>Metazoa</taxon>
        <taxon>Ecdysozoa</taxon>
        <taxon>Arthropoda</taxon>
        <taxon>Crustacea</taxon>
        <taxon>Multicrustacea</taxon>
        <taxon>Malacostraca</taxon>
        <taxon>Eumalacostraca</taxon>
        <taxon>Eucarida</taxon>
        <taxon>Decapoda</taxon>
        <taxon>Pleocyemata</taxon>
        <taxon>Brachyura</taxon>
        <taxon>Eubrachyura</taxon>
        <taxon>Portunoidea</taxon>
        <taxon>Portunidae</taxon>
        <taxon>Portuninae</taxon>
        <taxon>Portunus</taxon>
    </lineage>
</organism>
<protein>
    <submittedName>
        <fullName evidence="3">Uncharacterized protein</fullName>
    </submittedName>
</protein>
<name>A0A5B7EYJ0_PORTR</name>
<evidence type="ECO:0000313" key="4">
    <source>
        <dbReference type="Proteomes" id="UP000324222"/>
    </source>
</evidence>
<feature type="transmembrane region" description="Helical" evidence="2">
    <location>
        <begin position="111"/>
        <end position="129"/>
    </location>
</feature>
<dbReference type="AlphaFoldDB" id="A0A5B7EYJ0"/>
<dbReference type="EMBL" id="VSRR010004490">
    <property type="protein sequence ID" value="MPC39831.1"/>
    <property type="molecule type" value="Genomic_DNA"/>
</dbReference>
<keyword evidence="2" id="KW-1133">Transmembrane helix</keyword>
<evidence type="ECO:0000313" key="3">
    <source>
        <dbReference type="EMBL" id="MPC39831.1"/>
    </source>
</evidence>
<accession>A0A5B7EYJ0</accession>
<feature type="transmembrane region" description="Helical" evidence="2">
    <location>
        <begin position="135"/>
        <end position="153"/>
    </location>
</feature>
<dbReference type="Proteomes" id="UP000324222">
    <property type="component" value="Unassembled WGS sequence"/>
</dbReference>
<gene>
    <name evidence="3" type="ORF">E2C01_033380</name>
</gene>
<evidence type="ECO:0000256" key="1">
    <source>
        <dbReference type="SAM" id="MobiDB-lite"/>
    </source>
</evidence>